<dbReference type="PANTHER" id="PTHR11474:SF116">
    <property type="entry name" value="TYROSINASE"/>
    <property type="match status" value="1"/>
</dbReference>
<accession>A0A1Y2LYA8</accession>
<keyword evidence="1" id="KW-0479">Metal-binding</keyword>
<evidence type="ECO:0000256" key="1">
    <source>
        <dbReference type="ARBA" id="ARBA00022723"/>
    </source>
</evidence>
<evidence type="ECO:0000313" key="4">
    <source>
        <dbReference type="Proteomes" id="UP000193240"/>
    </source>
</evidence>
<dbReference type="InterPro" id="IPR050316">
    <property type="entry name" value="Tyrosinase/Hemocyanin"/>
</dbReference>
<protein>
    <recommendedName>
        <fullName evidence="2">Tyrosinase copper-binding domain-containing protein</fullName>
    </recommendedName>
</protein>
<feature type="domain" description="Tyrosinase copper-binding" evidence="2">
    <location>
        <begin position="3"/>
        <end position="55"/>
    </location>
</feature>
<dbReference type="Gene3D" id="1.10.1280.10">
    <property type="entry name" value="Di-copper center containing domain from catechol oxidase"/>
    <property type="match status" value="1"/>
</dbReference>
<name>A0A1Y2LYA8_EPING</name>
<dbReference type="AlphaFoldDB" id="A0A1Y2LYA8"/>
<proteinExistence type="predicted"/>
<dbReference type="Pfam" id="PF00264">
    <property type="entry name" value="Tyrosinase"/>
    <property type="match status" value="1"/>
</dbReference>
<dbReference type="EMBL" id="KZ107845">
    <property type="protein sequence ID" value="OSS48763.1"/>
    <property type="molecule type" value="Genomic_DNA"/>
</dbReference>
<reference evidence="3 4" key="1">
    <citation type="journal article" date="2017" name="Genome Announc.">
        <title>Genome sequence of the saprophytic ascomycete Epicoccum nigrum ICMP 19927 strain isolated from New Zealand.</title>
        <authorList>
            <person name="Fokin M."/>
            <person name="Fleetwood D."/>
            <person name="Weir B.S."/>
            <person name="Villas-Boas S.G."/>
        </authorList>
    </citation>
    <scope>NUCLEOTIDE SEQUENCE [LARGE SCALE GENOMIC DNA]</scope>
    <source>
        <strain evidence="3 4">ICMP 19927</strain>
    </source>
</reference>
<dbReference type="PANTHER" id="PTHR11474">
    <property type="entry name" value="TYROSINASE FAMILY MEMBER"/>
    <property type="match status" value="1"/>
</dbReference>
<evidence type="ECO:0000259" key="2">
    <source>
        <dbReference type="Pfam" id="PF00264"/>
    </source>
</evidence>
<dbReference type="GO" id="GO:0046872">
    <property type="term" value="F:metal ion binding"/>
    <property type="evidence" value="ECO:0007669"/>
    <property type="project" value="UniProtKB-KW"/>
</dbReference>
<dbReference type="InParanoid" id="A0A1Y2LYA8"/>
<gene>
    <name evidence="3" type="ORF">B5807_07157</name>
</gene>
<dbReference type="OMA" id="WDFIREP"/>
<organism evidence="3 4">
    <name type="scientific">Epicoccum nigrum</name>
    <name type="common">Soil fungus</name>
    <name type="synonym">Epicoccum purpurascens</name>
    <dbReference type="NCBI Taxonomy" id="105696"/>
    <lineage>
        <taxon>Eukaryota</taxon>
        <taxon>Fungi</taxon>
        <taxon>Dikarya</taxon>
        <taxon>Ascomycota</taxon>
        <taxon>Pezizomycotina</taxon>
        <taxon>Dothideomycetes</taxon>
        <taxon>Pleosporomycetidae</taxon>
        <taxon>Pleosporales</taxon>
        <taxon>Pleosporineae</taxon>
        <taxon>Didymellaceae</taxon>
        <taxon>Epicoccum</taxon>
    </lineage>
</organism>
<dbReference type="SUPFAM" id="SSF48056">
    <property type="entry name" value="Di-copper centre-containing domain"/>
    <property type="match status" value="1"/>
</dbReference>
<dbReference type="Proteomes" id="UP000193240">
    <property type="component" value="Unassembled WGS sequence"/>
</dbReference>
<sequence>MAMQGTPGTGDIGIHGGGHYAIGGDPARDFFISPADPVSYLHHFMIDCVWWIWQNLHPNTAFGAKGISDTGTFLNTPPSVNKTLETPIDLGYTWEGVLHVKDLMSTTAVPCCYIYLWDFIREPNPSLRRRQQIHLIKKEGWL</sequence>
<dbReference type="InterPro" id="IPR002227">
    <property type="entry name" value="Tyrosinase_Cu-bd"/>
</dbReference>
<keyword evidence="4" id="KW-1185">Reference proteome</keyword>
<dbReference type="GO" id="GO:0016491">
    <property type="term" value="F:oxidoreductase activity"/>
    <property type="evidence" value="ECO:0007669"/>
    <property type="project" value="InterPro"/>
</dbReference>
<dbReference type="InterPro" id="IPR008922">
    <property type="entry name" value="Di-copper_centre_dom_sf"/>
</dbReference>
<evidence type="ECO:0000313" key="3">
    <source>
        <dbReference type="EMBL" id="OSS48763.1"/>
    </source>
</evidence>
<dbReference type="STRING" id="105696.A0A1Y2LYA8"/>